<dbReference type="Pfam" id="PF20033">
    <property type="entry name" value="DUF6438"/>
    <property type="match status" value="1"/>
</dbReference>
<name>A0A4V1ALG2_9FLAO</name>
<feature type="chain" id="PRO_5020946394" description="DUF6438 domain-containing protein" evidence="1">
    <location>
        <begin position="23"/>
        <end position="158"/>
    </location>
</feature>
<accession>A0A4V1ALG2</accession>
<proteinExistence type="predicted"/>
<gene>
    <name evidence="3" type="ORF">NBC122_02854</name>
</gene>
<organism evidence="3 4">
    <name type="scientific">Chryseobacterium salivictor</name>
    <dbReference type="NCBI Taxonomy" id="2547600"/>
    <lineage>
        <taxon>Bacteria</taxon>
        <taxon>Pseudomonadati</taxon>
        <taxon>Bacteroidota</taxon>
        <taxon>Flavobacteriia</taxon>
        <taxon>Flavobacteriales</taxon>
        <taxon>Weeksellaceae</taxon>
        <taxon>Chryseobacterium group</taxon>
        <taxon>Chryseobacterium</taxon>
    </lineage>
</organism>
<dbReference type="Proteomes" id="UP000294419">
    <property type="component" value="Chromosome"/>
</dbReference>
<sequence>MKYLFSLLVLTLLLNCSTNRGPAEYATIQYEAGACFGFCPIFKMTINKDRTAVFEAERFNFSRDTQSQESEGTFKGKIGQQKYDELTALLNALQLKNLKEDYGNKNVTDLPTSYLTISYQDGSFKKIQDYGKHGTPELVKLYQFFEELKTNQTWTKID</sequence>
<dbReference type="KEGG" id="csal:NBC122_02854"/>
<reference evidence="3 4" key="1">
    <citation type="submission" date="2019-03" db="EMBL/GenBank/DDBJ databases">
        <authorList>
            <person name="Kim H."/>
            <person name="Yu S.-M."/>
        </authorList>
    </citation>
    <scope>NUCLEOTIDE SEQUENCE [LARGE SCALE GENOMIC DNA]</scope>
    <source>
        <strain evidence="3 4">NBC122</strain>
    </source>
</reference>
<keyword evidence="4" id="KW-1185">Reference proteome</keyword>
<dbReference type="OrthoDB" id="7172369at2"/>
<feature type="domain" description="DUF6438" evidence="2">
    <location>
        <begin position="27"/>
        <end position="148"/>
    </location>
</feature>
<evidence type="ECO:0000259" key="2">
    <source>
        <dbReference type="Pfam" id="PF20033"/>
    </source>
</evidence>
<keyword evidence="1" id="KW-0732">Signal</keyword>
<feature type="signal peptide" evidence="1">
    <location>
        <begin position="1"/>
        <end position="22"/>
    </location>
</feature>
<dbReference type="RefSeq" id="WP_133440966.1">
    <property type="nucleotide sequence ID" value="NZ_CP037954.1"/>
</dbReference>
<protein>
    <recommendedName>
        <fullName evidence="2">DUF6438 domain-containing protein</fullName>
    </recommendedName>
</protein>
<dbReference type="InterPro" id="IPR045497">
    <property type="entry name" value="DUF6438"/>
</dbReference>
<dbReference type="AlphaFoldDB" id="A0A4V1ALG2"/>
<dbReference type="EMBL" id="CP037954">
    <property type="protein sequence ID" value="QBO59654.1"/>
    <property type="molecule type" value="Genomic_DNA"/>
</dbReference>
<evidence type="ECO:0000256" key="1">
    <source>
        <dbReference type="SAM" id="SignalP"/>
    </source>
</evidence>
<evidence type="ECO:0000313" key="3">
    <source>
        <dbReference type="EMBL" id="QBO59654.1"/>
    </source>
</evidence>
<evidence type="ECO:0000313" key="4">
    <source>
        <dbReference type="Proteomes" id="UP000294419"/>
    </source>
</evidence>